<keyword evidence="2" id="KW-1003">Cell membrane</keyword>
<keyword evidence="3 7" id="KW-0812">Transmembrane</keyword>
<protein>
    <recommendedName>
        <fullName evidence="10">Sodium pump decarboxylase, gamma subunit</fullName>
    </recommendedName>
</protein>
<name>A0ABN0T0J0_9FIRM</name>
<keyword evidence="4 7" id="KW-1133">Transmembrane helix</keyword>
<evidence type="ECO:0000256" key="6">
    <source>
        <dbReference type="SAM" id="MobiDB-lite"/>
    </source>
</evidence>
<evidence type="ECO:0000256" key="4">
    <source>
        <dbReference type="ARBA" id="ARBA00022989"/>
    </source>
</evidence>
<sequence length="119" mass="12240">MHQPVTDNPFVIMVINMVIVFSVLIAIWGLIELVHRLDPTKKKAAPPAAAPAAPVPAPAASPAPAAPAVPAGLSAETVAVIAAAVAACGSGVEQIRAIRPAEQPAWRNFGRANGMRTPR</sequence>
<reference evidence="8 9" key="1">
    <citation type="journal article" date="2019" name="Int. J. Syst. Evol. Microbiol.">
        <title>The Global Catalogue of Microorganisms (GCM) 10K type strain sequencing project: providing services to taxonomists for standard genome sequencing and annotation.</title>
        <authorList>
            <consortium name="The Broad Institute Genomics Platform"/>
            <consortium name="The Broad Institute Genome Sequencing Center for Infectious Disease"/>
            <person name="Wu L."/>
            <person name="Ma J."/>
        </authorList>
    </citation>
    <scope>NUCLEOTIDE SEQUENCE [LARGE SCALE GENOMIC DNA]</scope>
    <source>
        <strain evidence="8 9">JCM 8542</strain>
    </source>
</reference>
<evidence type="ECO:0000256" key="3">
    <source>
        <dbReference type="ARBA" id="ARBA00022692"/>
    </source>
</evidence>
<organism evidence="8 9">
    <name type="scientific">Selenomonas dianae</name>
    <dbReference type="NCBI Taxonomy" id="135079"/>
    <lineage>
        <taxon>Bacteria</taxon>
        <taxon>Bacillati</taxon>
        <taxon>Bacillota</taxon>
        <taxon>Negativicutes</taxon>
        <taxon>Selenomonadales</taxon>
        <taxon>Selenomonadaceae</taxon>
        <taxon>Selenomonas</taxon>
    </lineage>
</organism>
<dbReference type="Proteomes" id="UP001500399">
    <property type="component" value="Unassembled WGS sequence"/>
</dbReference>
<accession>A0ABN0T0J0</accession>
<feature type="compositionally biased region" description="Pro residues" evidence="6">
    <location>
        <begin position="53"/>
        <end position="67"/>
    </location>
</feature>
<evidence type="ECO:0000256" key="1">
    <source>
        <dbReference type="ARBA" id="ARBA00004236"/>
    </source>
</evidence>
<feature type="transmembrane region" description="Helical" evidence="7">
    <location>
        <begin position="12"/>
        <end position="34"/>
    </location>
</feature>
<dbReference type="InterPro" id="IPR005899">
    <property type="entry name" value="Na_pump_deCOase"/>
</dbReference>
<gene>
    <name evidence="8" type="ORF">GCM10008919_09820</name>
</gene>
<keyword evidence="5 7" id="KW-0472">Membrane</keyword>
<keyword evidence="9" id="KW-1185">Reference proteome</keyword>
<comment type="caution">
    <text evidence="8">The sequence shown here is derived from an EMBL/GenBank/DDBJ whole genome shotgun (WGS) entry which is preliminary data.</text>
</comment>
<dbReference type="RefSeq" id="WP_304987110.1">
    <property type="nucleotide sequence ID" value="NZ_BAAACR010000005.1"/>
</dbReference>
<evidence type="ECO:0008006" key="10">
    <source>
        <dbReference type="Google" id="ProtNLM"/>
    </source>
</evidence>
<feature type="region of interest" description="Disordered" evidence="6">
    <location>
        <begin position="42"/>
        <end position="68"/>
    </location>
</feature>
<evidence type="ECO:0000313" key="9">
    <source>
        <dbReference type="Proteomes" id="UP001500399"/>
    </source>
</evidence>
<dbReference type="EMBL" id="BAAACR010000005">
    <property type="protein sequence ID" value="GAA0208482.1"/>
    <property type="molecule type" value="Genomic_DNA"/>
</dbReference>
<evidence type="ECO:0000256" key="2">
    <source>
        <dbReference type="ARBA" id="ARBA00022475"/>
    </source>
</evidence>
<evidence type="ECO:0000313" key="8">
    <source>
        <dbReference type="EMBL" id="GAA0208482.1"/>
    </source>
</evidence>
<evidence type="ECO:0000256" key="7">
    <source>
        <dbReference type="SAM" id="Phobius"/>
    </source>
</evidence>
<dbReference type="Pfam" id="PF04277">
    <property type="entry name" value="OAD_gamma"/>
    <property type="match status" value="1"/>
</dbReference>
<comment type="subcellular location">
    <subcellularLocation>
        <location evidence="1">Cell membrane</location>
    </subcellularLocation>
</comment>
<proteinExistence type="predicted"/>
<evidence type="ECO:0000256" key="5">
    <source>
        <dbReference type="ARBA" id="ARBA00023136"/>
    </source>
</evidence>